<dbReference type="Gene3D" id="3.30.70.20">
    <property type="match status" value="1"/>
</dbReference>
<dbReference type="PROSITE" id="PS51379">
    <property type="entry name" value="4FE4S_FER_2"/>
    <property type="match status" value="2"/>
</dbReference>
<name>A0A923TDP3_9BACT</name>
<dbReference type="GO" id="GO:0051536">
    <property type="term" value="F:iron-sulfur cluster binding"/>
    <property type="evidence" value="ECO:0007669"/>
    <property type="project" value="UniProtKB-KW"/>
</dbReference>
<dbReference type="EMBL" id="JACSIT010000117">
    <property type="protein sequence ID" value="MBC6995067.1"/>
    <property type="molecule type" value="Genomic_DNA"/>
</dbReference>
<reference evidence="6" key="1">
    <citation type="submission" date="2020-08" db="EMBL/GenBank/DDBJ databases">
        <title>Lewinella bacteria from marine environments.</title>
        <authorList>
            <person name="Zhong Y."/>
        </authorList>
    </citation>
    <scope>NUCLEOTIDE SEQUENCE</scope>
    <source>
        <strain evidence="6">KCTC 42187</strain>
    </source>
</reference>
<dbReference type="RefSeq" id="WP_187467119.1">
    <property type="nucleotide sequence ID" value="NZ_JACSIT010000117.1"/>
</dbReference>
<keyword evidence="3" id="KW-0411">Iron-sulfur</keyword>
<dbReference type="AlphaFoldDB" id="A0A923TDP3"/>
<evidence type="ECO:0000256" key="4">
    <source>
        <dbReference type="SAM" id="MobiDB-lite"/>
    </source>
</evidence>
<feature type="compositionally biased region" description="Basic and acidic residues" evidence="4">
    <location>
        <begin position="65"/>
        <end position="76"/>
    </location>
</feature>
<dbReference type="GO" id="GO:0046872">
    <property type="term" value="F:metal ion binding"/>
    <property type="evidence" value="ECO:0007669"/>
    <property type="project" value="UniProtKB-KW"/>
</dbReference>
<dbReference type="Proteomes" id="UP000650081">
    <property type="component" value="Unassembled WGS sequence"/>
</dbReference>
<keyword evidence="1" id="KW-0479">Metal-binding</keyword>
<feature type="region of interest" description="Disordered" evidence="4">
    <location>
        <begin position="60"/>
        <end position="98"/>
    </location>
</feature>
<keyword evidence="2" id="KW-0408">Iron</keyword>
<evidence type="ECO:0000256" key="3">
    <source>
        <dbReference type="ARBA" id="ARBA00023014"/>
    </source>
</evidence>
<keyword evidence="7" id="KW-1185">Reference proteome</keyword>
<feature type="domain" description="4Fe-4S ferredoxin-type" evidence="5">
    <location>
        <begin position="5"/>
        <end position="36"/>
    </location>
</feature>
<evidence type="ECO:0000256" key="2">
    <source>
        <dbReference type="ARBA" id="ARBA00023004"/>
    </source>
</evidence>
<dbReference type="Pfam" id="PF00037">
    <property type="entry name" value="Fer4"/>
    <property type="match status" value="1"/>
</dbReference>
<proteinExistence type="predicted"/>
<evidence type="ECO:0000259" key="5">
    <source>
        <dbReference type="PROSITE" id="PS51379"/>
    </source>
</evidence>
<sequence length="98" mass="10594">MSKLQPVIFDIGWNACINCGACVAICPQEAGFISPFDTIAVDRPCDIACLLCENICPTGTISHRPVAEGDPPRPPERGSWLAPQHPNGTSEERMPPKH</sequence>
<feature type="domain" description="4Fe-4S ferredoxin-type" evidence="5">
    <location>
        <begin position="37"/>
        <end position="66"/>
    </location>
</feature>
<protein>
    <submittedName>
        <fullName evidence="6">4Fe-4S binding protein</fullName>
    </submittedName>
</protein>
<accession>A0A923TDP3</accession>
<evidence type="ECO:0000256" key="1">
    <source>
        <dbReference type="ARBA" id="ARBA00022723"/>
    </source>
</evidence>
<comment type="caution">
    <text evidence="6">The sequence shown here is derived from an EMBL/GenBank/DDBJ whole genome shotgun (WGS) entry which is preliminary data.</text>
</comment>
<dbReference type="PROSITE" id="PS00198">
    <property type="entry name" value="4FE4S_FER_1"/>
    <property type="match status" value="1"/>
</dbReference>
<gene>
    <name evidence="6" type="ORF">H9S92_12885</name>
</gene>
<dbReference type="SUPFAM" id="SSF54862">
    <property type="entry name" value="4Fe-4S ferredoxins"/>
    <property type="match status" value="1"/>
</dbReference>
<evidence type="ECO:0000313" key="6">
    <source>
        <dbReference type="EMBL" id="MBC6995067.1"/>
    </source>
</evidence>
<dbReference type="InterPro" id="IPR017896">
    <property type="entry name" value="4Fe4S_Fe-S-bd"/>
</dbReference>
<dbReference type="InterPro" id="IPR017900">
    <property type="entry name" value="4Fe4S_Fe_S_CS"/>
</dbReference>
<evidence type="ECO:0000313" key="7">
    <source>
        <dbReference type="Proteomes" id="UP000650081"/>
    </source>
</evidence>
<organism evidence="6 7">
    <name type="scientific">Neolewinella lacunae</name>
    <dbReference type="NCBI Taxonomy" id="1517758"/>
    <lineage>
        <taxon>Bacteria</taxon>
        <taxon>Pseudomonadati</taxon>
        <taxon>Bacteroidota</taxon>
        <taxon>Saprospiria</taxon>
        <taxon>Saprospirales</taxon>
        <taxon>Lewinellaceae</taxon>
        <taxon>Neolewinella</taxon>
    </lineage>
</organism>